<reference evidence="5 6" key="1">
    <citation type="submission" date="2019-05" db="EMBL/GenBank/DDBJ databases">
        <title>Another draft genome of Portunus trituberculatus and its Hox gene families provides insights of decapod evolution.</title>
        <authorList>
            <person name="Jeong J.-H."/>
            <person name="Song I."/>
            <person name="Kim S."/>
            <person name="Choi T."/>
            <person name="Kim D."/>
            <person name="Ryu S."/>
            <person name="Kim W."/>
        </authorList>
    </citation>
    <scope>NUCLEOTIDE SEQUENCE [LARGE SCALE GENOMIC DNA]</scope>
    <source>
        <tissue evidence="5">Muscle</tissue>
    </source>
</reference>
<dbReference type="InterPro" id="IPR056850">
    <property type="entry name" value="ARM_UBP34_24_USP9X_Y"/>
</dbReference>
<keyword evidence="2" id="KW-0833">Ubl conjugation pathway</keyword>
<organism evidence="5 6">
    <name type="scientific">Portunus trituberculatus</name>
    <name type="common">Swimming crab</name>
    <name type="synonym">Neptunus trituberculatus</name>
    <dbReference type="NCBI Taxonomy" id="210409"/>
    <lineage>
        <taxon>Eukaryota</taxon>
        <taxon>Metazoa</taxon>
        <taxon>Ecdysozoa</taxon>
        <taxon>Arthropoda</taxon>
        <taxon>Crustacea</taxon>
        <taxon>Multicrustacea</taxon>
        <taxon>Malacostraca</taxon>
        <taxon>Eumalacostraca</taxon>
        <taxon>Eucarida</taxon>
        <taxon>Decapoda</taxon>
        <taxon>Pleocyemata</taxon>
        <taxon>Brachyura</taxon>
        <taxon>Eubrachyura</taxon>
        <taxon>Portunoidea</taxon>
        <taxon>Portunidae</taxon>
        <taxon>Portuninae</taxon>
        <taxon>Portunus</taxon>
    </lineage>
</organism>
<keyword evidence="1" id="KW-0645">Protease</keyword>
<dbReference type="Proteomes" id="UP000324222">
    <property type="component" value="Unassembled WGS sequence"/>
</dbReference>
<comment type="caution">
    <text evidence="5">The sequence shown here is derived from an EMBL/GenBank/DDBJ whole genome shotgun (WGS) entry which is preliminary data.</text>
</comment>
<protein>
    <submittedName>
        <fullName evidence="5">Putative ubiquitin carboxyl-terminal hydrolase FAF-X</fullName>
    </submittedName>
</protein>
<proteinExistence type="predicted"/>
<keyword evidence="3 5" id="KW-0378">Hydrolase</keyword>
<sequence>MMRPLNSTGCRLLQISSFNGKMNALNEVNKVITSVSYYSHRHGPVEEEEWLTAERMAALTLEDLDDIWAAQHGKHEAIVKNVHDLLAKLAWDFSPEQLDHLFGCFQYGKSQFIMEKMPR</sequence>
<name>A0A5B7F1W6_PORTR</name>
<dbReference type="GO" id="GO:0008233">
    <property type="term" value="F:peptidase activity"/>
    <property type="evidence" value="ECO:0007669"/>
    <property type="project" value="UniProtKB-KW"/>
</dbReference>
<feature type="domain" description="UBP34/UBP24/USP9X/USP9Y-like ARM repeat region" evidence="4">
    <location>
        <begin position="57"/>
        <end position="107"/>
    </location>
</feature>
<keyword evidence="6" id="KW-1185">Reference proteome</keyword>
<dbReference type="AlphaFoldDB" id="A0A5B7F1W6"/>
<evidence type="ECO:0000313" key="6">
    <source>
        <dbReference type="Proteomes" id="UP000324222"/>
    </source>
</evidence>
<evidence type="ECO:0000313" key="5">
    <source>
        <dbReference type="EMBL" id="MPC39103.1"/>
    </source>
</evidence>
<evidence type="ECO:0000259" key="4">
    <source>
        <dbReference type="Pfam" id="PF25010"/>
    </source>
</evidence>
<gene>
    <name evidence="5" type="primary">USP9X_1</name>
    <name evidence="5" type="ORF">E2C01_032623</name>
</gene>
<dbReference type="OrthoDB" id="289038at2759"/>
<dbReference type="GO" id="GO:0006508">
    <property type="term" value="P:proteolysis"/>
    <property type="evidence" value="ECO:0007669"/>
    <property type="project" value="UniProtKB-KW"/>
</dbReference>
<evidence type="ECO:0000256" key="2">
    <source>
        <dbReference type="ARBA" id="ARBA00022786"/>
    </source>
</evidence>
<dbReference type="EMBL" id="VSRR010004259">
    <property type="protein sequence ID" value="MPC39103.1"/>
    <property type="molecule type" value="Genomic_DNA"/>
</dbReference>
<dbReference type="Pfam" id="PF25010">
    <property type="entry name" value="ARM_UBP24_USP9X-Y"/>
    <property type="match status" value="1"/>
</dbReference>
<evidence type="ECO:0000256" key="1">
    <source>
        <dbReference type="ARBA" id="ARBA00022670"/>
    </source>
</evidence>
<accession>A0A5B7F1W6</accession>
<evidence type="ECO:0000256" key="3">
    <source>
        <dbReference type="ARBA" id="ARBA00022801"/>
    </source>
</evidence>